<keyword evidence="5" id="KW-0808">Transferase</keyword>
<dbReference type="InterPro" id="IPR035895">
    <property type="entry name" value="HPr-like_sf"/>
</dbReference>
<dbReference type="NCBIfam" id="TIGR01003">
    <property type="entry name" value="PTS_HPr_family"/>
    <property type="match status" value="1"/>
</dbReference>
<reference evidence="5" key="1">
    <citation type="journal article" date="2016" name="Appl. Environ. Microbiol.">
        <title>Functional Metagenomics of a Biostimulated Petroleum-Contaminated Soil Reveals an Extraordinary Diversity of Extradiol Dioxygenases.</title>
        <authorList>
            <person name="Terron-Gonzalez L."/>
            <person name="Martin-Cabello G."/>
            <person name="Ferrer M."/>
            <person name="Santero E."/>
        </authorList>
    </citation>
    <scope>NUCLEOTIDE SEQUENCE</scope>
</reference>
<organism evidence="5">
    <name type="scientific">uncultured bacterium UPO57</name>
    <dbReference type="NCBI Taxonomy" id="1776980"/>
    <lineage>
        <taxon>Bacteria</taxon>
        <taxon>environmental samples</taxon>
    </lineage>
</organism>
<dbReference type="PROSITE" id="PS00369">
    <property type="entry name" value="PTS_HPR_HIS"/>
    <property type="match status" value="1"/>
</dbReference>
<dbReference type="InterPro" id="IPR001020">
    <property type="entry name" value="PTS_HPr_His_P_site"/>
</dbReference>
<dbReference type="Pfam" id="PF00381">
    <property type="entry name" value="PTS-HPr"/>
    <property type="match status" value="1"/>
</dbReference>
<dbReference type="EMBL" id="KU144983">
    <property type="protein sequence ID" value="AMK59388.1"/>
    <property type="molecule type" value="Genomic_DNA"/>
</dbReference>
<feature type="domain" description="HPr" evidence="4">
    <location>
        <begin position="4"/>
        <end position="91"/>
    </location>
</feature>
<evidence type="ECO:0000256" key="1">
    <source>
        <dbReference type="ARBA" id="ARBA00004496"/>
    </source>
</evidence>
<accession>A0A126SYK5</accession>
<evidence type="ECO:0000256" key="3">
    <source>
        <dbReference type="ARBA" id="ARBA00022683"/>
    </source>
</evidence>
<keyword evidence="2" id="KW-0963">Cytoplasm</keyword>
<dbReference type="PROSITE" id="PS51350">
    <property type="entry name" value="PTS_HPR_DOM"/>
    <property type="match status" value="1"/>
</dbReference>
<protein>
    <submittedName>
        <fullName evidence="5">Phosphotransferase system, phosphocarrier protein HPr</fullName>
    </submittedName>
</protein>
<name>A0A126SYK5_9BACT</name>
<dbReference type="SUPFAM" id="SSF55594">
    <property type="entry name" value="HPr-like"/>
    <property type="match status" value="1"/>
</dbReference>
<dbReference type="PANTHER" id="PTHR33705:SF2">
    <property type="entry name" value="PHOSPHOCARRIER PROTEIN NPR"/>
    <property type="match status" value="1"/>
</dbReference>
<dbReference type="GO" id="GO:0016740">
    <property type="term" value="F:transferase activity"/>
    <property type="evidence" value="ECO:0007669"/>
    <property type="project" value="UniProtKB-KW"/>
</dbReference>
<dbReference type="CDD" id="cd00367">
    <property type="entry name" value="PTS-HPr_like"/>
    <property type="match status" value="1"/>
</dbReference>
<dbReference type="Gene3D" id="3.30.1340.10">
    <property type="entry name" value="HPr-like"/>
    <property type="match status" value="1"/>
</dbReference>
<dbReference type="PANTHER" id="PTHR33705">
    <property type="entry name" value="PHOSPHOCARRIER PROTEIN HPR"/>
    <property type="match status" value="1"/>
</dbReference>
<evidence type="ECO:0000256" key="2">
    <source>
        <dbReference type="ARBA" id="ARBA00022490"/>
    </source>
</evidence>
<proteinExistence type="predicted"/>
<evidence type="ECO:0000313" key="5">
    <source>
        <dbReference type="EMBL" id="AMK59388.1"/>
    </source>
</evidence>
<keyword evidence="3" id="KW-0598">Phosphotransferase system</keyword>
<dbReference type="AlphaFoldDB" id="A0A126SYK5"/>
<evidence type="ECO:0000259" key="4">
    <source>
        <dbReference type="PROSITE" id="PS51350"/>
    </source>
</evidence>
<sequence length="92" mass="9690">MAEPLSAAVEIRNVRGLHARASAKFCAVANSFDAQVRVSHEGWTVRGDSIMGLITMGAGPGSQIIITAEGPQAAEALDALVRLVADRFGERE</sequence>
<comment type="subcellular location">
    <subcellularLocation>
        <location evidence="1">Cytoplasm</location>
    </subcellularLocation>
</comment>
<dbReference type="GO" id="GO:0005737">
    <property type="term" value="C:cytoplasm"/>
    <property type="evidence" value="ECO:0007669"/>
    <property type="project" value="UniProtKB-SubCell"/>
</dbReference>
<dbReference type="PRINTS" id="PR00107">
    <property type="entry name" value="PHOSPHOCPHPR"/>
</dbReference>
<dbReference type="InterPro" id="IPR000032">
    <property type="entry name" value="HPr-like"/>
</dbReference>
<dbReference type="InterPro" id="IPR050399">
    <property type="entry name" value="HPr"/>
</dbReference>
<dbReference type="GO" id="GO:0009401">
    <property type="term" value="P:phosphoenolpyruvate-dependent sugar phosphotransferase system"/>
    <property type="evidence" value="ECO:0007669"/>
    <property type="project" value="UniProtKB-KW"/>
</dbReference>